<keyword evidence="3 6" id="KW-0805">Transcription regulation</keyword>
<keyword evidence="2 6" id="KW-0678">Repressor</keyword>
<dbReference type="EMBL" id="PNBA02000006">
    <property type="protein sequence ID" value="KAG6420572.1"/>
    <property type="molecule type" value="Genomic_DNA"/>
</dbReference>
<dbReference type="AlphaFoldDB" id="A0A8X8ZVZ9"/>
<evidence type="ECO:0000256" key="4">
    <source>
        <dbReference type="ARBA" id="ARBA00023163"/>
    </source>
</evidence>
<dbReference type="OrthoDB" id="1928390at2759"/>
<name>A0A8X8ZVZ9_SALSN</name>
<evidence type="ECO:0000256" key="1">
    <source>
        <dbReference type="ARBA" id="ARBA00004123"/>
    </source>
</evidence>
<protein>
    <recommendedName>
        <fullName evidence="6">Transcription repressor</fullName>
    </recommendedName>
    <alternativeName>
        <fullName evidence="6">Ovate family protein</fullName>
    </alternativeName>
</protein>
<organism evidence="8">
    <name type="scientific">Salvia splendens</name>
    <name type="common">Scarlet sage</name>
    <dbReference type="NCBI Taxonomy" id="180675"/>
    <lineage>
        <taxon>Eukaryota</taxon>
        <taxon>Viridiplantae</taxon>
        <taxon>Streptophyta</taxon>
        <taxon>Embryophyta</taxon>
        <taxon>Tracheophyta</taxon>
        <taxon>Spermatophyta</taxon>
        <taxon>Magnoliopsida</taxon>
        <taxon>eudicotyledons</taxon>
        <taxon>Gunneridae</taxon>
        <taxon>Pentapetalae</taxon>
        <taxon>asterids</taxon>
        <taxon>lamiids</taxon>
        <taxon>Lamiales</taxon>
        <taxon>Lamiaceae</taxon>
        <taxon>Nepetoideae</taxon>
        <taxon>Mentheae</taxon>
        <taxon>Salviinae</taxon>
        <taxon>Salvia</taxon>
        <taxon>Salvia subgen. Calosphace</taxon>
        <taxon>core Calosphace</taxon>
    </lineage>
</organism>
<evidence type="ECO:0000313" key="9">
    <source>
        <dbReference type="Proteomes" id="UP000298416"/>
    </source>
</evidence>
<dbReference type="InterPro" id="IPR006458">
    <property type="entry name" value="Ovate_C"/>
</dbReference>
<dbReference type="PROSITE" id="PS51754">
    <property type="entry name" value="OVATE"/>
    <property type="match status" value="1"/>
</dbReference>
<comment type="subcellular location">
    <subcellularLocation>
        <location evidence="1 6">Nucleus</location>
    </subcellularLocation>
</comment>
<dbReference type="PANTHER" id="PTHR33057:SF82">
    <property type="entry name" value="TRANSCRIPTION REPRESSOR OFP5"/>
    <property type="match status" value="1"/>
</dbReference>
<evidence type="ECO:0000256" key="2">
    <source>
        <dbReference type="ARBA" id="ARBA00022491"/>
    </source>
</evidence>
<evidence type="ECO:0000259" key="7">
    <source>
        <dbReference type="PROSITE" id="PS51754"/>
    </source>
</evidence>
<keyword evidence="5 6" id="KW-0539">Nucleus</keyword>
<reference evidence="8" key="2">
    <citation type="submission" date="2020-08" db="EMBL/GenBank/DDBJ databases">
        <title>Plant Genome Project.</title>
        <authorList>
            <person name="Zhang R.-G."/>
        </authorList>
    </citation>
    <scope>NUCLEOTIDE SEQUENCE</scope>
    <source>
        <strain evidence="8">Huo1</strain>
        <tissue evidence="8">Leaf</tissue>
    </source>
</reference>
<proteinExistence type="predicted"/>
<dbReference type="GO" id="GO:0045892">
    <property type="term" value="P:negative regulation of DNA-templated transcription"/>
    <property type="evidence" value="ECO:0007669"/>
    <property type="project" value="UniProtKB-UniRule"/>
</dbReference>
<gene>
    <name evidence="8" type="ORF">SASPL_117106</name>
</gene>
<dbReference type="GO" id="GO:0005634">
    <property type="term" value="C:nucleus"/>
    <property type="evidence" value="ECO:0007669"/>
    <property type="project" value="UniProtKB-SubCell"/>
</dbReference>
<keyword evidence="9" id="KW-1185">Reference proteome</keyword>
<keyword evidence="4 6" id="KW-0804">Transcription</keyword>
<evidence type="ECO:0000313" key="8">
    <source>
        <dbReference type="EMBL" id="KAG6420572.1"/>
    </source>
</evidence>
<dbReference type="Proteomes" id="UP000298416">
    <property type="component" value="Unassembled WGS sequence"/>
</dbReference>
<dbReference type="PANTHER" id="PTHR33057">
    <property type="entry name" value="TRANSCRIPTION REPRESSOR OFP7-RELATED"/>
    <property type="match status" value="1"/>
</dbReference>
<dbReference type="NCBIfam" id="TIGR01568">
    <property type="entry name" value="A_thal_3678"/>
    <property type="match status" value="1"/>
</dbReference>
<comment type="caution">
    <text evidence="8">The sequence shown here is derived from an EMBL/GenBank/DDBJ whole genome shotgun (WGS) entry which is preliminary data.</text>
</comment>
<evidence type="ECO:0000256" key="6">
    <source>
        <dbReference type="RuleBase" id="RU367028"/>
    </source>
</evidence>
<comment type="function">
    <text evidence="6">Transcriptional repressor that regulates multiple aspects of plant growth and development.</text>
</comment>
<reference evidence="8" key="1">
    <citation type="submission" date="2018-01" db="EMBL/GenBank/DDBJ databases">
        <authorList>
            <person name="Mao J.F."/>
        </authorList>
    </citation>
    <scope>NUCLEOTIDE SEQUENCE</scope>
    <source>
        <strain evidence="8">Huo1</strain>
        <tissue evidence="8">Leaf</tissue>
    </source>
</reference>
<dbReference type="InterPro" id="IPR038933">
    <property type="entry name" value="Ovate"/>
</dbReference>
<evidence type="ECO:0000256" key="3">
    <source>
        <dbReference type="ARBA" id="ARBA00023015"/>
    </source>
</evidence>
<evidence type="ECO:0000256" key="5">
    <source>
        <dbReference type="ARBA" id="ARBA00023242"/>
    </source>
</evidence>
<sequence length="272" mass="32196">MKWSRKKSSSLFTRVISKFKRISSKNAKNHNSTVRDFPSPSSSFYTEGRFCSMYKDDRYWRISFSDNRIHNPIWLDSDVFSGFGSAEPPRKNFSEMVSDIKRMRDRERRGFKIGGETEIPPKESEDSRNCRVHTSRFRNIKVKPEPKPEARVRRTRENVRAIKAYSPRTECKIRVLEEIRRSRTNAKKRVAKERVVEGNTVFDGFVVVKKRSLDPHRDFKDSMIDMIWEKGIGHPDDLEEWLACYLTYNSDEYHDLIISVFRQVWVELGIRS</sequence>
<accession>A0A8X8ZVZ9</accession>
<feature type="domain" description="OVATE" evidence="7">
    <location>
        <begin position="208"/>
        <end position="267"/>
    </location>
</feature>
<dbReference type="Pfam" id="PF04844">
    <property type="entry name" value="Ovate"/>
    <property type="match status" value="1"/>
</dbReference>